<feature type="domain" description="C2H2-type" evidence="11">
    <location>
        <begin position="533"/>
        <end position="560"/>
    </location>
</feature>
<dbReference type="PANTHER" id="PTHR14196:SF0">
    <property type="entry name" value="PROTEIN BOWEL"/>
    <property type="match status" value="1"/>
</dbReference>
<sequence>MFPDVGSSSPVAPQPAQRSPLSQHRAVPRCRELLSRRAAARPAVPAISASRRSPMSGAPLPSRRSPPNGPRYLSIAPFPDVGSSSPVAPQPAQRSPLSPHHAAGVECLGDYTACNARKLRELCYSEHRSHSCVVLRKGRVGPGQHADIPGTNPHVSRPPSRCYGKVAWGQGSMPIYTGQTRTFPVHRPAVTERSSPAKKAYHRIARKVWYPGYVHRPARRPPKVRGQAGIRAERDGTRHGRDEAPSRCVFSPYCLPGYPFYHVYSPPPETGMFQFSFPPIPVKDERKAKFDFAHLATSATQDDVKRDDSPRDTGAQGNATNTPQSHAVATISREMRGRVSARPKKEFICRFCGRHFTKSYNLLIHERTHTDERPYSCDICHKAFRRQDHLRDHKRSADRTTSGTTSVPQTGSPQGPQAFRRQDHLRDHKRSADRTTSGTTSFPQTGPPQGPQAFRRHDHLRDHKYIHSKDKPFKCSECGKGFCQSRTPFVCLFVCLYIHSKEKPFKCSECGKGFCQSRTLAVHRTLHLQESPHKCPTCGRTFNQRSNLKTHLLTHTDIKPYQCANCGKVFRRNCDLRRHSLTHCSVQELVTMK</sequence>
<feature type="compositionally biased region" description="Basic and acidic residues" evidence="10">
    <location>
        <begin position="420"/>
        <end position="433"/>
    </location>
</feature>
<keyword evidence="6" id="KW-0805">Transcription regulation</keyword>
<dbReference type="InterPro" id="IPR013087">
    <property type="entry name" value="Znf_C2H2_type"/>
</dbReference>
<evidence type="ECO:0000256" key="3">
    <source>
        <dbReference type="ARBA" id="ARBA00022737"/>
    </source>
</evidence>
<feature type="domain" description="C2H2-type" evidence="11">
    <location>
        <begin position="473"/>
        <end position="504"/>
    </location>
</feature>
<evidence type="ECO:0000256" key="8">
    <source>
        <dbReference type="ARBA" id="ARBA00023242"/>
    </source>
</evidence>
<feature type="compositionally biased region" description="Polar residues" evidence="10">
    <location>
        <begin position="434"/>
        <end position="444"/>
    </location>
</feature>
<dbReference type="PROSITE" id="PS00028">
    <property type="entry name" value="ZINC_FINGER_C2H2_1"/>
    <property type="match status" value="4"/>
</dbReference>
<reference evidence="12" key="1">
    <citation type="submission" date="2022-01" db="EMBL/GenBank/DDBJ databases">
        <authorList>
            <person name="Braso-Vives M."/>
        </authorList>
    </citation>
    <scope>NUCLEOTIDE SEQUENCE</scope>
</reference>
<keyword evidence="3" id="KW-0677">Repeat</keyword>
<gene>
    <name evidence="12" type="primary">ZNF98</name>
    <name evidence="12" type="ORF">BLAG_LOCUS9029</name>
</gene>
<feature type="compositionally biased region" description="Basic and acidic residues" evidence="10">
    <location>
        <begin position="302"/>
        <end position="311"/>
    </location>
</feature>
<dbReference type="GO" id="GO:0000981">
    <property type="term" value="F:DNA-binding transcription factor activity, RNA polymerase II-specific"/>
    <property type="evidence" value="ECO:0007669"/>
    <property type="project" value="TreeGrafter"/>
</dbReference>
<proteinExistence type="predicted"/>
<accession>A0A8K0EFT8</accession>
<dbReference type="FunFam" id="3.30.160.60:FF:000318">
    <property type="entry name" value="Odd-skipped-related transciption factor 2"/>
    <property type="match status" value="1"/>
</dbReference>
<evidence type="ECO:0000313" key="12">
    <source>
        <dbReference type="EMBL" id="CAH1247327.1"/>
    </source>
</evidence>
<feature type="domain" description="C2H2-type" evidence="11">
    <location>
        <begin position="375"/>
        <end position="406"/>
    </location>
</feature>
<feature type="compositionally biased region" description="Polar residues" evidence="10">
    <location>
        <begin position="1"/>
        <end position="22"/>
    </location>
</feature>
<dbReference type="PROSITE" id="PS50157">
    <property type="entry name" value="ZINC_FINGER_C2H2_2"/>
    <property type="match status" value="6"/>
</dbReference>
<evidence type="ECO:0000256" key="7">
    <source>
        <dbReference type="ARBA" id="ARBA00023163"/>
    </source>
</evidence>
<evidence type="ECO:0000313" key="13">
    <source>
        <dbReference type="Proteomes" id="UP000838412"/>
    </source>
</evidence>
<dbReference type="GO" id="GO:0008270">
    <property type="term" value="F:zinc ion binding"/>
    <property type="evidence" value="ECO:0007669"/>
    <property type="project" value="UniProtKB-KW"/>
</dbReference>
<feature type="compositionally biased region" description="Basic and acidic residues" evidence="10">
    <location>
        <begin position="231"/>
        <end position="243"/>
    </location>
</feature>
<keyword evidence="2" id="KW-0479">Metal-binding</keyword>
<feature type="compositionally biased region" description="Basic and acidic residues" evidence="10">
    <location>
        <begin position="389"/>
        <end position="398"/>
    </location>
</feature>
<dbReference type="AlphaFoldDB" id="A0A8K0EFT8"/>
<feature type="region of interest" description="Disordered" evidence="10">
    <location>
        <begin position="1"/>
        <end position="100"/>
    </location>
</feature>
<dbReference type="GO" id="GO:0005634">
    <property type="term" value="C:nucleus"/>
    <property type="evidence" value="ECO:0007669"/>
    <property type="project" value="UniProtKB-SubCell"/>
</dbReference>
<protein>
    <submittedName>
        <fullName evidence="12">ZNF98 protein</fullName>
    </submittedName>
</protein>
<dbReference type="Gene3D" id="3.30.160.60">
    <property type="entry name" value="Classic Zinc Finger"/>
    <property type="match status" value="6"/>
</dbReference>
<feature type="region of interest" description="Disordered" evidence="10">
    <location>
        <begin position="389"/>
        <end position="455"/>
    </location>
</feature>
<comment type="subcellular location">
    <subcellularLocation>
        <location evidence="1">Nucleus</location>
    </subcellularLocation>
</comment>
<dbReference type="OrthoDB" id="9451254at2759"/>
<dbReference type="EMBL" id="OV696701">
    <property type="protein sequence ID" value="CAH1247327.1"/>
    <property type="molecule type" value="Genomic_DNA"/>
</dbReference>
<dbReference type="SMART" id="SM00355">
    <property type="entry name" value="ZnF_C2H2"/>
    <property type="match status" value="5"/>
</dbReference>
<dbReference type="FunFam" id="3.30.160.60:FF:000311">
    <property type="entry name" value="protein odd-skipped-related 2 isoform X1"/>
    <property type="match status" value="1"/>
</dbReference>
<feature type="region of interest" description="Disordered" evidence="10">
    <location>
        <begin position="300"/>
        <end position="339"/>
    </location>
</feature>
<evidence type="ECO:0000259" key="11">
    <source>
        <dbReference type="PROSITE" id="PS50157"/>
    </source>
</evidence>
<name>A0A8K0EFT8_BRALA</name>
<dbReference type="Proteomes" id="UP000838412">
    <property type="component" value="Chromosome 16"/>
</dbReference>
<evidence type="ECO:0000256" key="1">
    <source>
        <dbReference type="ARBA" id="ARBA00004123"/>
    </source>
</evidence>
<feature type="domain" description="C2H2-type" evidence="11">
    <location>
        <begin position="561"/>
        <end position="588"/>
    </location>
</feature>
<feature type="compositionally biased region" description="Polar residues" evidence="10">
    <location>
        <begin position="82"/>
        <end position="96"/>
    </location>
</feature>
<keyword evidence="4 9" id="KW-0863">Zinc-finger</keyword>
<evidence type="ECO:0000256" key="10">
    <source>
        <dbReference type="SAM" id="MobiDB-lite"/>
    </source>
</evidence>
<dbReference type="FunFam" id="3.30.160.60:FF:002571">
    <property type="entry name" value="Protein odd-skipped-related 2"/>
    <property type="match status" value="1"/>
</dbReference>
<feature type="region of interest" description="Disordered" evidence="10">
    <location>
        <begin position="219"/>
        <end position="243"/>
    </location>
</feature>
<dbReference type="FunFam" id="3.30.160.60:FF:000254">
    <property type="entry name" value="Odd-skipped related transciption factor 1"/>
    <property type="match status" value="1"/>
</dbReference>
<evidence type="ECO:0000256" key="5">
    <source>
        <dbReference type="ARBA" id="ARBA00022833"/>
    </source>
</evidence>
<feature type="compositionally biased region" description="Polar residues" evidence="10">
    <location>
        <begin position="315"/>
        <end position="327"/>
    </location>
</feature>
<dbReference type="FunFam" id="3.30.160.60:FF:000148">
    <property type="entry name" value="zinc finger protein Gfi-1"/>
    <property type="match status" value="1"/>
</dbReference>
<feature type="domain" description="C2H2-type" evidence="11">
    <location>
        <begin position="347"/>
        <end position="374"/>
    </location>
</feature>
<keyword evidence="5" id="KW-0862">Zinc</keyword>
<dbReference type="InterPro" id="IPR050717">
    <property type="entry name" value="C2H2-ZF_Transcription_Reg"/>
</dbReference>
<dbReference type="Pfam" id="PF00096">
    <property type="entry name" value="zf-C2H2"/>
    <property type="match status" value="5"/>
</dbReference>
<keyword evidence="7" id="KW-0804">Transcription</keyword>
<dbReference type="InterPro" id="IPR036236">
    <property type="entry name" value="Znf_C2H2_sf"/>
</dbReference>
<organism evidence="12 13">
    <name type="scientific">Branchiostoma lanceolatum</name>
    <name type="common">Common lancelet</name>
    <name type="synonym">Amphioxus lanceolatum</name>
    <dbReference type="NCBI Taxonomy" id="7740"/>
    <lineage>
        <taxon>Eukaryota</taxon>
        <taxon>Metazoa</taxon>
        <taxon>Chordata</taxon>
        <taxon>Cephalochordata</taxon>
        <taxon>Leptocardii</taxon>
        <taxon>Amphioxiformes</taxon>
        <taxon>Branchiostomatidae</taxon>
        <taxon>Branchiostoma</taxon>
    </lineage>
</organism>
<evidence type="ECO:0000256" key="6">
    <source>
        <dbReference type="ARBA" id="ARBA00023015"/>
    </source>
</evidence>
<feature type="compositionally biased region" description="Low complexity" evidence="10">
    <location>
        <begin position="36"/>
        <end position="54"/>
    </location>
</feature>
<dbReference type="PANTHER" id="PTHR14196">
    <property type="entry name" value="ODD-SKIPPED - RELATED"/>
    <property type="match status" value="1"/>
</dbReference>
<evidence type="ECO:0000256" key="9">
    <source>
        <dbReference type="PROSITE-ProRule" id="PRU00042"/>
    </source>
</evidence>
<dbReference type="SUPFAM" id="SSF57667">
    <property type="entry name" value="beta-beta-alpha zinc fingers"/>
    <property type="match status" value="4"/>
</dbReference>
<evidence type="ECO:0000256" key="4">
    <source>
        <dbReference type="ARBA" id="ARBA00022771"/>
    </source>
</evidence>
<evidence type="ECO:0000256" key="2">
    <source>
        <dbReference type="ARBA" id="ARBA00022723"/>
    </source>
</evidence>
<keyword evidence="8" id="KW-0539">Nucleus</keyword>
<feature type="domain" description="C2H2-type" evidence="11">
    <location>
        <begin position="505"/>
        <end position="532"/>
    </location>
</feature>
<feature type="compositionally biased region" description="Polar residues" evidence="10">
    <location>
        <begin position="399"/>
        <end position="415"/>
    </location>
</feature>
<dbReference type="GO" id="GO:0000977">
    <property type="term" value="F:RNA polymerase II transcription regulatory region sequence-specific DNA binding"/>
    <property type="evidence" value="ECO:0007669"/>
    <property type="project" value="TreeGrafter"/>
</dbReference>
<keyword evidence="13" id="KW-1185">Reference proteome</keyword>